<dbReference type="Proteomes" id="UP000642809">
    <property type="component" value="Unassembled WGS sequence"/>
</dbReference>
<organism evidence="1 2">
    <name type="scientific">Mongoliitalea lutea</name>
    <dbReference type="NCBI Taxonomy" id="849756"/>
    <lineage>
        <taxon>Bacteria</taxon>
        <taxon>Pseudomonadati</taxon>
        <taxon>Bacteroidota</taxon>
        <taxon>Cytophagia</taxon>
        <taxon>Cytophagales</taxon>
        <taxon>Cyclobacteriaceae</taxon>
        <taxon>Mongoliitalea</taxon>
    </lineage>
</organism>
<gene>
    <name evidence="1" type="ORF">GCM10008106_31650</name>
</gene>
<evidence type="ECO:0000313" key="2">
    <source>
        <dbReference type="Proteomes" id="UP000642809"/>
    </source>
</evidence>
<accession>A0A8J3G6W3</accession>
<dbReference type="AlphaFoldDB" id="A0A8J3G6W3"/>
<proteinExistence type="predicted"/>
<keyword evidence="2" id="KW-1185">Reference proteome</keyword>
<reference evidence="1" key="1">
    <citation type="journal article" date="2014" name="Int. J. Syst. Evol. Microbiol.">
        <title>Complete genome sequence of Corynebacterium casei LMG S-19264T (=DSM 44701T), isolated from a smear-ripened cheese.</title>
        <authorList>
            <consortium name="US DOE Joint Genome Institute (JGI-PGF)"/>
            <person name="Walter F."/>
            <person name="Albersmeier A."/>
            <person name="Kalinowski J."/>
            <person name="Ruckert C."/>
        </authorList>
    </citation>
    <scope>NUCLEOTIDE SEQUENCE</scope>
    <source>
        <strain evidence="1">KCTC 23224</strain>
    </source>
</reference>
<comment type="caution">
    <text evidence="1">The sequence shown here is derived from an EMBL/GenBank/DDBJ whole genome shotgun (WGS) entry which is preliminary data.</text>
</comment>
<name>A0A8J3G6W3_9BACT</name>
<reference evidence="1" key="2">
    <citation type="submission" date="2020-09" db="EMBL/GenBank/DDBJ databases">
        <authorList>
            <person name="Sun Q."/>
            <person name="Kim S."/>
        </authorList>
    </citation>
    <scope>NUCLEOTIDE SEQUENCE</scope>
    <source>
        <strain evidence="1">KCTC 23224</strain>
    </source>
</reference>
<protein>
    <submittedName>
        <fullName evidence="1">Uncharacterized protein</fullName>
    </submittedName>
</protein>
<dbReference type="RefSeq" id="WP_189584931.1">
    <property type="nucleotide sequence ID" value="NZ_BMYF01000022.1"/>
</dbReference>
<sequence>MKKQVLILVILVISPFVSWAQGSVSDEIVLIQSAFGMEKRALVEDYMGFAKTSQFWMVYESYEAERRALIKQRILTINDYLESFERLTDADANRIARAIIANNISIANLQKRYHKRFNKVVSPTETAKFMQLDSFIQNTILLAMAESLPFTGEKK</sequence>
<evidence type="ECO:0000313" key="1">
    <source>
        <dbReference type="EMBL" id="GHB48503.1"/>
    </source>
</evidence>
<dbReference type="EMBL" id="BMYF01000022">
    <property type="protein sequence ID" value="GHB48503.1"/>
    <property type="molecule type" value="Genomic_DNA"/>
</dbReference>